<dbReference type="Gene3D" id="3.40.50.720">
    <property type="entry name" value="NAD(P)-binding Rossmann-like Domain"/>
    <property type="match status" value="1"/>
</dbReference>
<dbReference type="eggNOG" id="ENOG502RE6I">
    <property type="taxonomic scope" value="Eukaryota"/>
</dbReference>
<dbReference type="STRING" id="573729.G2QC16"/>
<keyword evidence="2" id="KW-1185">Reference proteome</keyword>
<dbReference type="RefSeq" id="XP_003662488.1">
    <property type="nucleotide sequence ID" value="XM_003662440.1"/>
</dbReference>
<protein>
    <recommendedName>
        <fullName evidence="3">NmrA-like domain-containing protein</fullName>
    </recommendedName>
</protein>
<dbReference type="Proteomes" id="UP000007322">
    <property type="component" value="Chromosome 3"/>
</dbReference>
<evidence type="ECO:0000313" key="1">
    <source>
        <dbReference type="EMBL" id="AEO57243.1"/>
    </source>
</evidence>
<dbReference type="AlphaFoldDB" id="G2QC16"/>
<dbReference type="OrthoDB" id="3358371at2759"/>
<dbReference type="KEGG" id="mtm:MYCTH_2126239"/>
<dbReference type="OMA" id="CRKYAYD"/>
<dbReference type="InterPro" id="IPR036291">
    <property type="entry name" value="NAD(P)-bd_dom_sf"/>
</dbReference>
<evidence type="ECO:0008006" key="3">
    <source>
        <dbReference type="Google" id="ProtNLM"/>
    </source>
</evidence>
<sequence length="234" mass="25475">MVSEEGNTMDNTAAAVAESLDDNGLLASTLSHAAKCSGGKLKDLYHFDAKADVFPDYVAAAHPKLAAKMSCIHTGFFTTSHRILPSAYFSKPVPHLDVNADTGSFVCAVHQMPPGGAYIHGGGRVYLSWPEFAAAWARVTGAAIRYREISVAEMVDHLIPHPDLGLEVALMFAYSSEPGYDGGMRLLRAGDLRKGRERERERERSSKHADIDCLMLTVEESLARQEWAAVLGQQ</sequence>
<organism evidence="1 2">
    <name type="scientific">Thermothelomyces thermophilus (strain ATCC 42464 / BCRC 31852 / DSM 1799)</name>
    <name type="common">Sporotrichum thermophile</name>
    <dbReference type="NCBI Taxonomy" id="573729"/>
    <lineage>
        <taxon>Eukaryota</taxon>
        <taxon>Fungi</taxon>
        <taxon>Dikarya</taxon>
        <taxon>Ascomycota</taxon>
        <taxon>Pezizomycotina</taxon>
        <taxon>Sordariomycetes</taxon>
        <taxon>Sordariomycetidae</taxon>
        <taxon>Sordariales</taxon>
        <taxon>Chaetomiaceae</taxon>
        <taxon>Thermothelomyces</taxon>
    </lineage>
</organism>
<reference evidence="1 2" key="1">
    <citation type="journal article" date="2011" name="Nat. Biotechnol.">
        <title>Comparative genomic analysis of the thermophilic biomass-degrading fungi Myceliophthora thermophila and Thielavia terrestris.</title>
        <authorList>
            <person name="Berka R.M."/>
            <person name="Grigoriev I.V."/>
            <person name="Otillar R."/>
            <person name="Salamov A."/>
            <person name="Grimwood J."/>
            <person name="Reid I."/>
            <person name="Ishmael N."/>
            <person name="John T."/>
            <person name="Darmond C."/>
            <person name="Moisan M.-C."/>
            <person name="Henrissat B."/>
            <person name="Coutinho P.M."/>
            <person name="Lombard V."/>
            <person name="Natvig D.O."/>
            <person name="Lindquist E."/>
            <person name="Schmutz J."/>
            <person name="Lucas S."/>
            <person name="Harris P."/>
            <person name="Powlowski J."/>
            <person name="Bellemare A."/>
            <person name="Taylor D."/>
            <person name="Butler G."/>
            <person name="de Vries R.P."/>
            <person name="Allijn I.E."/>
            <person name="van den Brink J."/>
            <person name="Ushinsky S."/>
            <person name="Storms R."/>
            <person name="Powell A.J."/>
            <person name="Paulsen I.T."/>
            <person name="Elbourne L.D.H."/>
            <person name="Baker S.E."/>
            <person name="Magnuson J."/>
            <person name="LaBoissiere S."/>
            <person name="Clutterbuck A.J."/>
            <person name="Martinez D."/>
            <person name="Wogulis M."/>
            <person name="de Leon A.L."/>
            <person name="Rey M.W."/>
            <person name="Tsang A."/>
        </authorList>
    </citation>
    <scope>NUCLEOTIDE SEQUENCE [LARGE SCALE GENOMIC DNA]</scope>
    <source>
        <strain evidence="2">ATCC 42464 / BCRC 31852 / DSM 1799</strain>
    </source>
</reference>
<dbReference type="EMBL" id="CP003004">
    <property type="protein sequence ID" value="AEO57243.1"/>
    <property type="molecule type" value="Genomic_DNA"/>
</dbReference>
<evidence type="ECO:0000313" key="2">
    <source>
        <dbReference type="Proteomes" id="UP000007322"/>
    </source>
</evidence>
<proteinExistence type="predicted"/>
<name>G2QC16_THET4</name>
<dbReference type="SUPFAM" id="SSF51735">
    <property type="entry name" value="NAD(P)-binding Rossmann-fold domains"/>
    <property type="match status" value="1"/>
</dbReference>
<dbReference type="GeneID" id="11512549"/>
<gene>
    <name evidence="1" type="ORF">MYCTH_2126239</name>
</gene>
<dbReference type="HOGENOM" id="CLU_1185739_0_0_1"/>
<accession>G2QC16</accession>
<dbReference type="VEuPathDB" id="FungiDB:MYCTH_2126239"/>
<dbReference type="InParanoid" id="G2QC16"/>